<evidence type="ECO:0000313" key="3">
    <source>
        <dbReference type="Proteomes" id="UP001164948"/>
    </source>
</evidence>
<evidence type="ECO:0000256" key="1">
    <source>
        <dbReference type="SAM" id="Phobius"/>
    </source>
</evidence>
<feature type="transmembrane region" description="Helical" evidence="1">
    <location>
        <begin position="30"/>
        <end position="48"/>
    </location>
</feature>
<dbReference type="AlphaFoldDB" id="A0AAE9UM19"/>
<accession>A0AAE9UM19</accession>
<dbReference type="RefSeq" id="WP_129555154.1">
    <property type="nucleotide sequence ID" value="NZ_AP018726.1"/>
</dbReference>
<proteinExistence type="predicted"/>
<keyword evidence="1" id="KW-0812">Transmembrane</keyword>
<protein>
    <recommendedName>
        <fullName evidence="4">RiboL-PSP-HEPN domain-containing protein</fullName>
    </recommendedName>
</protein>
<feature type="transmembrane region" description="Helical" evidence="1">
    <location>
        <begin position="60"/>
        <end position="78"/>
    </location>
</feature>
<evidence type="ECO:0008006" key="4">
    <source>
        <dbReference type="Google" id="ProtNLM"/>
    </source>
</evidence>
<keyword evidence="1" id="KW-1133">Transmembrane helix</keyword>
<dbReference type="Proteomes" id="UP001164948">
    <property type="component" value="Chromosome"/>
</dbReference>
<keyword evidence="1" id="KW-0472">Membrane</keyword>
<name>A0AAE9UM19_STRDY</name>
<reference evidence="2" key="1">
    <citation type="submission" date="2022-03" db="EMBL/GenBank/DDBJ databases">
        <title>Characterization and genomic analysis of a Streptococcus dysgalactiae associated with cultured channel catfish mortalities in China.</title>
        <authorList>
            <person name="Wang J."/>
            <person name="Geng Y."/>
        </authorList>
    </citation>
    <scope>NUCLEOTIDE SEQUENCE</scope>
    <source>
        <strain evidence="2">WJ001</strain>
    </source>
</reference>
<dbReference type="EMBL" id="CP095081">
    <property type="protein sequence ID" value="WAI93121.1"/>
    <property type="molecule type" value="Genomic_DNA"/>
</dbReference>
<organism evidence="2 3">
    <name type="scientific">Streptococcus dysgalactiae</name>
    <dbReference type="NCBI Taxonomy" id="1334"/>
    <lineage>
        <taxon>Bacteria</taxon>
        <taxon>Bacillati</taxon>
        <taxon>Bacillota</taxon>
        <taxon>Bacilli</taxon>
        <taxon>Lactobacillales</taxon>
        <taxon>Streptococcaceae</taxon>
        <taxon>Streptococcus</taxon>
    </lineage>
</organism>
<gene>
    <name evidence="2" type="ORF">MP619_00340</name>
</gene>
<sequence>MLEKVEGFKTKSAIFEVKKSCVDFIKNNKLVLIVFVILIIMLYSTNLLKNERMTAVWFKLFEKFFSWPVAILVIFLKFEKPIIDLVPRVTRLKIGENEISFLEKLEKIEEELSNKVQVEDYDTVNEELRSDDYELLFYIDPKMAILRSWGEYEKLLRDKFEKLIDQNRINYQYPKGQFISVSQMMFQLSKSKLINSNLNSNSKELNHLRNLIAHGQDVDVSTEMALEYDRTLRKLKNYISSI</sequence>
<evidence type="ECO:0000313" key="2">
    <source>
        <dbReference type="EMBL" id="WAI93121.1"/>
    </source>
</evidence>